<keyword evidence="7" id="KW-0146">Chitin degradation</keyword>
<dbReference type="InterPro" id="IPR011583">
    <property type="entry name" value="Chitinase_II/V-like_cat"/>
</dbReference>
<keyword evidence="6 11" id="KW-0378">Hydrolase</keyword>
<evidence type="ECO:0000256" key="5">
    <source>
        <dbReference type="ARBA" id="ARBA00022525"/>
    </source>
</evidence>
<dbReference type="OrthoDB" id="76388at2759"/>
<dbReference type="InterPro" id="IPR001579">
    <property type="entry name" value="Glyco_hydro_18_chit_AS"/>
</dbReference>
<comment type="caution">
    <text evidence="15">The sequence shown here is derived from an EMBL/GenBank/DDBJ whole genome shotgun (WGS) entry which is preliminary data.</text>
</comment>
<dbReference type="PANTHER" id="PTHR11177">
    <property type="entry name" value="CHITINASE"/>
    <property type="match status" value="1"/>
</dbReference>
<evidence type="ECO:0000256" key="6">
    <source>
        <dbReference type="ARBA" id="ARBA00022801"/>
    </source>
</evidence>
<comment type="subcellular location">
    <subcellularLocation>
        <location evidence="2">Secreted</location>
    </subcellularLocation>
</comment>
<dbReference type="Gene3D" id="3.10.50.10">
    <property type="match status" value="1"/>
</dbReference>
<evidence type="ECO:0000313" key="16">
    <source>
        <dbReference type="Proteomes" id="UP000297716"/>
    </source>
</evidence>
<feature type="compositionally biased region" description="Low complexity" evidence="12">
    <location>
        <begin position="74"/>
        <end position="140"/>
    </location>
</feature>
<evidence type="ECO:0000259" key="14">
    <source>
        <dbReference type="PROSITE" id="PS51910"/>
    </source>
</evidence>
<evidence type="ECO:0000256" key="12">
    <source>
        <dbReference type="SAM" id="MobiDB-lite"/>
    </source>
</evidence>
<dbReference type="PROSITE" id="PS01095">
    <property type="entry name" value="GH18_1"/>
    <property type="match status" value="1"/>
</dbReference>
<keyword evidence="16" id="KW-1185">Reference proteome</keyword>
<dbReference type="AlphaFoldDB" id="A0A4Z0Z624"/>
<feature type="signal peptide" evidence="13">
    <location>
        <begin position="1"/>
        <end position="20"/>
    </location>
</feature>
<dbReference type="EMBL" id="SKBN01000058">
    <property type="protein sequence ID" value="TGJ84836.1"/>
    <property type="molecule type" value="Genomic_DNA"/>
</dbReference>
<dbReference type="STRING" id="37992.A0A4Z0Z624"/>
<dbReference type="PROSITE" id="PS51910">
    <property type="entry name" value="GH18_2"/>
    <property type="match status" value="1"/>
</dbReference>
<comment type="catalytic activity">
    <reaction evidence="1">
        <text>Random endo-hydrolysis of N-acetyl-beta-D-glucosaminide (1-&gt;4)-beta-linkages in chitin and chitodextrins.</text>
        <dbReference type="EC" id="3.2.1.14"/>
    </reaction>
</comment>
<comment type="similarity">
    <text evidence="3">Belongs to the glycosyl hydrolase 18 family. Chitinase class V subfamily.</text>
</comment>
<evidence type="ECO:0000256" key="1">
    <source>
        <dbReference type="ARBA" id="ARBA00000822"/>
    </source>
</evidence>
<evidence type="ECO:0000256" key="11">
    <source>
        <dbReference type="RuleBase" id="RU000489"/>
    </source>
</evidence>
<dbReference type="Proteomes" id="UP000297716">
    <property type="component" value="Unassembled WGS sequence"/>
</dbReference>
<name>A0A4Z0Z624_9PEZI</name>
<dbReference type="InterPro" id="IPR029070">
    <property type="entry name" value="Chitinase_insertion_sf"/>
</dbReference>
<evidence type="ECO:0000256" key="4">
    <source>
        <dbReference type="ARBA" id="ARBA00012729"/>
    </source>
</evidence>
<dbReference type="GO" id="GO:0006032">
    <property type="term" value="P:chitin catabolic process"/>
    <property type="evidence" value="ECO:0007669"/>
    <property type="project" value="UniProtKB-KW"/>
</dbReference>
<evidence type="ECO:0000256" key="8">
    <source>
        <dbReference type="ARBA" id="ARBA00023277"/>
    </source>
</evidence>
<dbReference type="PANTHER" id="PTHR11177:SF384">
    <property type="entry name" value="CHITINASE"/>
    <property type="match status" value="1"/>
</dbReference>
<reference evidence="15 16" key="1">
    <citation type="submission" date="2019-03" db="EMBL/GenBank/DDBJ databases">
        <title>Draft genome sequence of Xylaria hypoxylon DSM 108379, a ubiquitous saprotrophic-parasitic fungi on hardwood.</title>
        <authorList>
            <person name="Buettner E."/>
            <person name="Leonhardt S."/>
            <person name="Gebauer A.M."/>
            <person name="Liers C."/>
            <person name="Hofrichter M."/>
            <person name="Kellner H."/>
        </authorList>
    </citation>
    <scope>NUCLEOTIDE SEQUENCE [LARGE SCALE GENOMIC DNA]</scope>
    <source>
        <strain evidence="15 16">DSM 108379</strain>
    </source>
</reference>
<evidence type="ECO:0000256" key="9">
    <source>
        <dbReference type="ARBA" id="ARBA00023295"/>
    </source>
</evidence>
<dbReference type="SMART" id="SM00636">
    <property type="entry name" value="Glyco_18"/>
    <property type="match status" value="1"/>
</dbReference>
<keyword evidence="10" id="KW-0624">Polysaccharide degradation</keyword>
<dbReference type="InterPro" id="IPR017853">
    <property type="entry name" value="GH"/>
</dbReference>
<keyword evidence="8" id="KW-0119">Carbohydrate metabolism</keyword>
<dbReference type="GO" id="GO:0008061">
    <property type="term" value="F:chitin binding"/>
    <property type="evidence" value="ECO:0007669"/>
    <property type="project" value="InterPro"/>
</dbReference>
<dbReference type="GO" id="GO:0008843">
    <property type="term" value="F:endochitinase activity"/>
    <property type="evidence" value="ECO:0007669"/>
    <property type="project" value="UniProtKB-EC"/>
</dbReference>
<dbReference type="Gene3D" id="3.20.20.80">
    <property type="entry name" value="Glycosidases"/>
    <property type="match status" value="1"/>
</dbReference>
<evidence type="ECO:0000256" key="2">
    <source>
        <dbReference type="ARBA" id="ARBA00004613"/>
    </source>
</evidence>
<dbReference type="InterPro" id="IPR050314">
    <property type="entry name" value="Glycosyl_Hydrlase_18"/>
</dbReference>
<organism evidence="15 16">
    <name type="scientific">Xylaria hypoxylon</name>
    <dbReference type="NCBI Taxonomy" id="37992"/>
    <lineage>
        <taxon>Eukaryota</taxon>
        <taxon>Fungi</taxon>
        <taxon>Dikarya</taxon>
        <taxon>Ascomycota</taxon>
        <taxon>Pezizomycotina</taxon>
        <taxon>Sordariomycetes</taxon>
        <taxon>Xylariomycetidae</taxon>
        <taxon>Xylariales</taxon>
        <taxon>Xylariaceae</taxon>
        <taxon>Xylaria</taxon>
    </lineage>
</organism>
<dbReference type="Pfam" id="PF00704">
    <property type="entry name" value="Glyco_hydro_18"/>
    <property type="match status" value="1"/>
</dbReference>
<dbReference type="GO" id="GO:0000272">
    <property type="term" value="P:polysaccharide catabolic process"/>
    <property type="evidence" value="ECO:0007669"/>
    <property type="project" value="UniProtKB-KW"/>
</dbReference>
<feature type="chain" id="PRO_5021186115" description="chitinase" evidence="13">
    <location>
        <begin position="21"/>
        <end position="543"/>
    </location>
</feature>
<keyword evidence="5" id="KW-0964">Secreted</keyword>
<protein>
    <recommendedName>
        <fullName evidence="4">chitinase</fullName>
        <ecNumber evidence="4">3.2.1.14</ecNumber>
    </recommendedName>
</protein>
<feature type="region of interest" description="Disordered" evidence="12">
    <location>
        <begin position="64"/>
        <end position="149"/>
    </location>
</feature>
<dbReference type="GO" id="GO:0005576">
    <property type="term" value="C:extracellular region"/>
    <property type="evidence" value="ECO:0007669"/>
    <property type="project" value="UniProtKB-SubCell"/>
</dbReference>
<evidence type="ECO:0000256" key="10">
    <source>
        <dbReference type="ARBA" id="ARBA00023326"/>
    </source>
</evidence>
<sequence>MGKGRSWAFAYGLLVGIASAIESSAECVLATTTVYLPTTVYVFAPNGTSSHGGDSCIVTSSSSITMGTPTSSSTETTDVVGTPTTISSVPTSSSGPGTTISSTSLSSISVTPTSRGSSNITTGSSVSTSTSFPTPTSIGGLPPPPPPPPSGPFRGFKNAVYFTNWGIAQKKYVPERLPVDDLSHVLYAFADIAPNGTVLSANPEVDLAQKYPDDKSWERGHNAYGAVKQLYIHKKWNRQLKVLLSVGGGDYSPKFAAATSTEMRRQTFAKSAVKLVTDWGFDGIDIDWEYPTNEAERDSLVKLVAACRVAFDRYSFHNHLAYRFLVTVASPATPLSWKFVDLPRMDPYIDIWHLMSYDYTGSWTPRSGHQANVFANKANEASTPLNTNDAVRYYESQGIKGQKIVIGSPLYGRSFNGTSGLGENYTSIGTGDPQPGVWYYKDLPKAGARELFDDVAKATYSYDQSARELISYDNVRSTAFKANYVRDRRLGGAFFWEASGDRADGRSLVKTMSRTLHWLDRTPNNLRYPTSQYMNIRFGMPGA</sequence>
<proteinExistence type="inferred from homology"/>
<gene>
    <name evidence="15" type="ORF">E0Z10_g3925</name>
</gene>
<keyword evidence="9 11" id="KW-0326">Glycosidase</keyword>
<evidence type="ECO:0000256" key="3">
    <source>
        <dbReference type="ARBA" id="ARBA00008682"/>
    </source>
</evidence>
<dbReference type="SUPFAM" id="SSF51445">
    <property type="entry name" value="(Trans)glycosidases"/>
    <property type="match status" value="1"/>
</dbReference>
<evidence type="ECO:0000313" key="15">
    <source>
        <dbReference type="EMBL" id="TGJ84836.1"/>
    </source>
</evidence>
<dbReference type="InterPro" id="IPR001223">
    <property type="entry name" value="Glyco_hydro18_cat"/>
</dbReference>
<dbReference type="SUPFAM" id="SSF54556">
    <property type="entry name" value="Chitinase insertion domain"/>
    <property type="match status" value="1"/>
</dbReference>
<accession>A0A4Z0Z624</accession>
<dbReference type="EC" id="3.2.1.14" evidence="4"/>
<evidence type="ECO:0000256" key="7">
    <source>
        <dbReference type="ARBA" id="ARBA00023024"/>
    </source>
</evidence>
<keyword evidence="13" id="KW-0732">Signal</keyword>
<feature type="domain" description="GH18" evidence="14">
    <location>
        <begin position="156"/>
        <end position="519"/>
    </location>
</feature>
<evidence type="ECO:0000256" key="13">
    <source>
        <dbReference type="SAM" id="SignalP"/>
    </source>
</evidence>
<dbReference type="CDD" id="cd06548">
    <property type="entry name" value="GH18_chitinase"/>
    <property type="match status" value="1"/>
</dbReference>
<feature type="compositionally biased region" description="Polar residues" evidence="12">
    <location>
        <begin position="64"/>
        <end position="73"/>
    </location>
</feature>